<accession>A0ABT6XL25</accession>
<name>A0ABT6XL25_9GAMM</name>
<organism evidence="1 2">
    <name type="scientific">Lysobacter stagni</name>
    <dbReference type="NCBI Taxonomy" id="3045172"/>
    <lineage>
        <taxon>Bacteria</taxon>
        <taxon>Pseudomonadati</taxon>
        <taxon>Pseudomonadota</taxon>
        <taxon>Gammaproteobacteria</taxon>
        <taxon>Lysobacterales</taxon>
        <taxon>Lysobacteraceae</taxon>
        <taxon>Lysobacter</taxon>
    </lineage>
</organism>
<dbReference type="HAMAP" id="MF_04133">
    <property type="entry name" value="CAPSID_LAMBDA"/>
    <property type="match status" value="1"/>
</dbReference>
<dbReference type="InterPro" id="IPR005564">
    <property type="entry name" value="Major_capsid_GpE"/>
</dbReference>
<reference evidence="1 2" key="1">
    <citation type="submission" date="2023-05" db="EMBL/GenBank/DDBJ databases">
        <title>Lysobacter sp. strain LF1 Genome sequencing and assembly.</title>
        <authorList>
            <person name="Jung Y."/>
        </authorList>
    </citation>
    <scope>NUCLEOTIDE SEQUENCE [LARGE SCALE GENOMIC DNA]</scope>
    <source>
        <strain evidence="1 2">LF1</strain>
    </source>
</reference>
<dbReference type="Proteomes" id="UP001321580">
    <property type="component" value="Unassembled WGS sequence"/>
</dbReference>
<evidence type="ECO:0000313" key="2">
    <source>
        <dbReference type="Proteomes" id="UP001321580"/>
    </source>
</evidence>
<comment type="caution">
    <text evidence="1">The sequence shown here is derived from an EMBL/GenBank/DDBJ whole genome shotgun (WGS) entry which is preliminary data.</text>
</comment>
<protein>
    <submittedName>
        <fullName evidence="1">Major capsid protein</fullName>
    </submittedName>
</protein>
<proteinExistence type="inferred from homology"/>
<dbReference type="Gene3D" id="3.30.1930.10">
    <property type="entry name" value="capsid protein of prophage domain"/>
    <property type="match status" value="1"/>
</dbReference>
<keyword evidence="2" id="KW-1185">Reference proteome</keyword>
<dbReference type="EMBL" id="JASGBI010000002">
    <property type="protein sequence ID" value="MDI9240743.1"/>
    <property type="molecule type" value="Genomic_DNA"/>
</dbReference>
<dbReference type="Gene3D" id="3.15.30.10">
    <property type="entry name" value="putative capsid protein of prophage domain like"/>
    <property type="match status" value="1"/>
</dbReference>
<dbReference type="RefSeq" id="WP_283214224.1">
    <property type="nucleotide sequence ID" value="NZ_JASGBI010000002.1"/>
</dbReference>
<sequence>MDIYSTTRLNRLVQSLKRPQTALLTAFFPELETSDTEDIKFDVANKRRRIAPFVHPLREGRLVEDEGYVTNSFTPAYTKDKRYHDPAKALKRRAGERIGGDSAPMDRHQANLSISTADQIEMLVRRKEVMAGEVLATGRVTVKGDGYPTVVVDFGRKASHTVVLTGANRWGQQGVKPVEMLEDWTALILQDSGATIRDVVMDTKAWRLFREDEEVKKHLDTRPLSASTDAIVALQFAQLGLTFKGELNGLRFWIYQDWYVDETGEEDENGIPKLDEKPILPEFTVILASPDVQGVQHHGAIMDLDAGLQPLEFFSKSWTKPDPSRRILMMQSAPLVVPYRPDATFAATVSDGEG</sequence>
<evidence type="ECO:0000313" key="1">
    <source>
        <dbReference type="EMBL" id="MDI9240743.1"/>
    </source>
</evidence>
<dbReference type="Pfam" id="PF03864">
    <property type="entry name" value="Phage_cap_E"/>
    <property type="match status" value="1"/>
</dbReference>
<gene>
    <name evidence="1" type="ORF">QLQ15_17710</name>
</gene>